<keyword evidence="6" id="KW-1185">Reference proteome</keyword>
<dbReference type="RefSeq" id="WP_085619627.1">
    <property type="nucleotide sequence ID" value="NZ_JFKB01000008.1"/>
</dbReference>
<dbReference type="PANTHER" id="PTHR12526">
    <property type="entry name" value="GLYCOSYLTRANSFERASE"/>
    <property type="match status" value="1"/>
</dbReference>
<dbReference type="PANTHER" id="PTHR12526:SF510">
    <property type="entry name" value="D-INOSITOL 3-PHOSPHATE GLYCOSYLTRANSFERASE"/>
    <property type="match status" value="1"/>
</dbReference>
<keyword evidence="2" id="KW-0808">Transferase</keyword>
<dbReference type="AlphaFoldDB" id="A0A1Y2LAE7"/>
<reference evidence="5 6" key="1">
    <citation type="submission" date="2014-03" db="EMBL/GenBank/DDBJ databases">
        <title>The draft genome sequence of Thalassospira alkalitolerans JCM 18968.</title>
        <authorList>
            <person name="Lai Q."/>
            <person name="Shao Z."/>
        </authorList>
    </citation>
    <scope>NUCLEOTIDE SEQUENCE [LARGE SCALE GENOMIC DNA]</scope>
    <source>
        <strain evidence="5 6">JCM 18968</strain>
    </source>
</reference>
<dbReference type="OrthoDB" id="9790710at2"/>
<keyword evidence="1" id="KW-0328">Glycosyltransferase</keyword>
<evidence type="ECO:0000259" key="4">
    <source>
        <dbReference type="Pfam" id="PF13579"/>
    </source>
</evidence>
<proteinExistence type="predicted"/>
<comment type="caution">
    <text evidence="5">The sequence shown here is derived from an EMBL/GenBank/DDBJ whole genome shotgun (WGS) entry which is preliminary data.</text>
</comment>
<dbReference type="Pfam" id="PF13579">
    <property type="entry name" value="Glyco_trans_4_4"/>
    <property type="match status" value="1"/>
</dbReference>
<evidence type="ECO:0000259" key="3">
    <source>
        <dbReference type="Pfam" id="PF00534"/>
    </source>
</evidence>
<dbReference type="EMBL" id="JFKB01000008">
    <property type="protein sequence ID" value="OSQ47506.1"/>
    <property type="molecule type" value="Genomic_DNA"/>
</dbReference>
<dbReference type="CDD" id="cd03801">
    <property type="entry name" value="GT4_PimA-like"/>
    <property type="match status" value="1"/>
</dbReference>
<name>A0A1Y2LAE7_9PROT</name>
<gene>
    <name evidence="5" type="ORF">TALK_13420</name>
</gene>
<protein>
    <submittedName>
        <fullName evidence="5">Uncharacterized protein</fullName>
    </submittedName>
</protein>
<dbReference type="Gene3D" id="3.40.50.2000">
    <property type="entry name" value="Glycogen Phosphorylase B"/>
    <property type="match status" value="2"/>
</dbReference>
<feature type="domain" description="Glycosyltransferase subfamily 4-like N-terminal" evidence="4">
    <location>
        <begin position="26"/>
        <end position="175"/>
    </location>
</feature>
<organism evidence="5 6">
    <name type="scientific">Thalassospira alkalitolerans</name>
    <dbReference type="NCBI Taxonomy" id="1293890"/>
    <lineage>
        <taxon>Bacteria</taxon>
        <taxon>Pseudomonadati</taxon>
        <taxon>Pseudomonadota</taxon>
        <taxon>Alphaproteobacteria</taxon>
        <taxon>Rhodospirillales</taxon>
        <taxon>Thalassospiraceae</taxon>
        <taxon>Thalassospira</taxon>
    </lineage>
</organism>
<dbReference type="STRING" id="1293890.TALK_13420"/>
<evidence type="ECO:0000256" key="2">
    <source>
        <dbReference type="ARBA" id="ARBA00022679"/>
    </source>
</evidence>
<feature type="domain" description="Glycosyl transferase family 1" evidence="3">
    <location>
        <begin position="192"/>
        <end position="312"/>
    </location>
</feature>
<accession>A0A1Y2LAE7</accession>
<sequence>MVIVRVKIVLITNIVPPYRQRAYGMLASLSCAKGGDFRVICTHHHEPQRDWPILTGKFRQIILPGIKIPLGENRSIAINFGLDRALDDLCPDVLILAGFGPAQYCAHRYARRHTIPTVVQFDGWAQSDRHYQNPIRRCIRSKMITQAKSFIAAGQNGRDWFARFGIADQNILIAPIPPSFPPPKQISSLINRPIDLIWCGRPTRSKGFDHFLAIARDLHCAGTINAIRIIGADHQNAIGQTLDQYGLTGITDLLGHIPPAELPPHYQHAKLCLLPSNNDAYGITAIEAISCGTVVLASDQLGGARDVLAPSEILPLDQPGQPDQLDIWVKTCTRLLRDHDLWQTTQKSQHASIRHNTPDHHANTLWQACQMATQSIGHL</sequence>
<dbReference type="InterPro" id="IPR001296">
    <property type="entry name" value="Glyco_trans_1"/>
</dbReference>
<dbReference type="Proteomes" id="UP000193396">
    <property type="component" value="Unassembled WGS sequence"/>
</dbReference>
<dbReference type="SUPFAM" id="SSF53756">
    <property type="entry name" value="UDP-Glycosyltransferase/glycogen phosphorylase"/>
    <property type="match status" value="1"/>
</dbReference>
<dbReference type="InterPro" id="IPR028098">
    <property type="entry name" value="Glyco_trans_4-like_N"/>
</dbReference>
<dbReference type="GO" id="GO:0016757">
    <property type="term" value="F:glycosyltransferase activity"/>
    <property type="evidence" value="ECO:0007669"/>
    <property type="project" value="UniProtKB-KW"/>
</dbReference>
<evidence type="ECO:0000313" key="5">
    <source>
        <dbReference type="EMBL" id="OSQ47506.1"/>
    </source>
</evidence>
<dbReference type="Pfam" id="PF00534">
    <property type="entry name" value="Glycos_transf_1"/>
    <property type="match status" value="1"/>
</dbReference>
<evidence type="ECO:0000313" key="6">
    <source>
        <dbReference type="Proteomes" id="UP000193396"/>
    </source>
</evidence>
<evidence type="ECO:0000256" key="1">
    <source>
        <dbReference type="ARBA" id="ARBA00022676"/>
    </source>
</evidence>